<gene>
    <name evidence="1" type="ORF">DRF67_03120</name>
</gene>
<accession>A0A3D9B733</accession>
<organism evidence="1 2">
    <name type="scientific">Chryseobacterium pennipullorum</name>
    <dbReference type="NCBI Taxonomy" id="2258963"/>
    <lineage>
        <taxon>Bacteria</taxon>
        <taxon>Pseudomonadati</taxon>
        <taxon>Bacteroidota</taxon>
        <taxon>Flavobacteriia</taxon>
        <taxon>Flavobacteriales</taxon>
        <taxon>Weeksellaceae</taxon>
        <taxon>Chryseobacterium group</taxon>
        <taxon>Chryseobacterium</taxon>
    </lineage>
</organism>
<evidence type="ECO:0000313" key="2">
    <source>
        <dbReference type="Proteomes" id="UP000256257"/>
    </source>
</evidence>
<dbReference type="EMBL" id="QNVV01000002">
    <property type="protein sequence ID" value="REC49485.1"/>
    <property type="molecule type" value="Genomic_DNA"/>
</dbReference>
<proteinExistence type="predicted"/>
<name>A0A3D9B733_9FLAO</name>
<sequence length="73" mass="8503">MSFYGASFFDVHNDRRIITLVLPKAVLKSSELFTRFVSLQKKATENIGGSYKKQVYKKIYIQITFSRTDSRYA</sequence>
<comment type="caution">
    <text evidence="1">The sequence shown here is derived from an EMBL/GenBank/DDBJ whole genome shotgun (WGS) entry which is preliminary data.</text>
</comment>
<dbReference type="Proteomes" id="UP000256257">
    <property type="component" value="Unassembled WGS sequence"/>
</dbReference>
<protein>
    <submittedName>
        <fullName evidence="1">Uncharacterized protein</fullName>
    </submittedName>
</protein>
<keyword evidence="2" id="KW-1185">Reference proteome</keyword>
<reference evidence="1 2" key="1">
    <citation type="submission" date="2018-06" db="EMBL/GenBank/DDBJ databases">
        <title>Novel Chryseobacterium species.</title>
        <authorList>
            <person name="Newman J."/>
            <person name="Hugo C."/>
            <person name="Oosthuizen L."/>
            <person name="Charimba G."/>
        </authorList>
    </citation>
    <scope>NUCLEOTIDE SEQUENCE [LARGE SCALE GENOMIC DNA]</scope>
    <source>
        <strain evidence="1 2">7_F195</strain>
    </source>
</reference>
<dbReference type="AlphaFoldDB" id="A0A3D9B733"/>
<evidence type="ECO:0000313" key="1">
    <source>
        <dbReference type="EMBL" id="REC49485.1"/>
    </source>
</evidence>